<dbReference type="InterPro" id="IPR050075">
    <property type="entry name" value="LeuD"/>
</dbReference>
<dbReference type="PANTHER" id="PTHR43345">
    <property type="entry name" value="3-ISOPROPYLMALATE DEHYDRATASE SMALL SUBUNIT 2-RELATED-RELATED"/>
    <property type="match status" value="1"/>
</dbReference>
<evidence type="ECO:0000259" key="6">
    <source>
        <dbReference type="Pfam" id="PF00694"/>
    </source>
</evidence>
<dbReference type="NCBIfam" id="TIGR02087">
    <property type="entry name" value="LEUD_arch"/>
    <property type="match status" value="1"/>
</dbReference>
<dbReference type="InterPro" id="IPR000573">
    <property type="entry name" value="AconitaseA/IPMdHydase_ssu_swvl"/>
</dbReference>
<evidence type="ECO:0000313" key="8">
    <source>
        <dbReference type="Proteomes" id="UP001500063"/>
    </source>
</evidence>
<name>A0ABN0XBL0_9ACTN</name>
<dbReference type="Proteomes" id="UP001500063">
    <property type="component" value="Unassembled WGS sequence"/>
</dbReference>
<evidence type="ECO:0000256" key="3">
    <source>
        <dbReference type="ARBA" id="ARBA00023239"/>
    </source>
</evidence>
<evidence type="ECO:0000313" key="7">
    <source>
        <dbReference type="EMBL" id="GAA0360124.1"/>
    </source>
</evidence>
<sequence length="157" mass="16934">MGKVWKFGEDVDTDQIIATQYLLLPGIDAMKGHTFEALRPGFAEEFEPGDVIVAGKNFGCGSSREQAPRVFKALGAGAVVAPTFARIFYRNSINIGLPVVMCPEAAEAAVEGDGIQVDVERGEITTGSSRFSFPRYPDHVLDIVRHGGLIEHLLATT</sequence>
<proteinExistence type="inferred from homology"/>
<dbReference type="InterPro" id="IPR011827">
    <property type="entry name" value="LeuD_type2/HacB/DmdB"/>
</dbReference>
<dbReference type="InterPro" id="IPR033940">
    <property type="entry name" value="IPMI_Swivel"/>
</dbReference>
<dbReference type="RefSeq" id="WP_301889956.1">
    <property type="nucleotide sequence ID" value="NZ_BAAABW010000023.1"/>
</dbReference>
<evidence type="ECO:0000256" key="2">
    <source>
        <dbReference type="ARBA" id="ARBA00017233"/>
    </source>
</evidence>
<feature type="domain" description="Aconitase A/isopropylmalate dehydratase small subunit swivel" evidence="6">
    <location>
        <begin position="51"/>
        <end position="97"/>
    </location>
</feature>
<keyword evidence="8" id="KW-1185">Reference proteome</keyword>
<evidence type="ECO:0000256" key="1">
    <source>
        <dbReference type="ARBA" id="ARBA00009869"/>
    </source>
</evidence>
<dbReference type="CDD" id="cd01577">
    <property type="entry name" value="IPMI_Swivel"/>
    <property type="match status" value="1"/>
</dbReference>
<dbReference type="Gene3D" id="3.20.19.10">
    <property type="entry name" value="Aconitase, domain 4"/>
    <property type="match status" value="1"/>
</dbReference>
<dbReference type="PANTHER" id="PTHR43345:SF2">
    <property type="entry name" value="3-ISOPROPYLMALATE DEHYDRATASE SMALL SUBUNIT 1"/>
    <property type="match status" value="1"/>
</dbReference>
<dbReference type="SUPFAM" id="SSF52016">
    <property type="entry name" value="LeuD/IlvD-like"/>
    <property type="match status" value="1"/>
</dbReference>
<evidence type="ECO:0000256" key="4">
    <source>
        <dbReference type="ARBA" id="ARBA00031631"/>
    </source>
</evidence>
<dbReference type="InterPro" id="IPR015928">
    <property type="entry name" value="Aconitase/3IPM_dehydase_swvl"/>
</dbReference>
<gene>
    <name evidence="7" type="ORF">GCM10010319_41900</name>
</gene>
<dbReference type="EMBL" id="BAAABW010000023">
    <property type="protein sequence ID" value="GAA0360124.1"/>
    <property type="molecule type" value="Genomic_DNA"/>
</dbReference>
<dbReference type="Pfam" id="PF00694">
    <property type="entry name" value="Aconitase_C"/>
    <property type="match status" value="1"/>
</dbReference>
<comment type="caution">
    <text evidence="7">The sequence shown here is derived from an EMBL/GenBank/DDBJ whole genome shotgun (WGS) entry which is preliminary data.</text>
</comment>
<keyword evidence="3" id="KW-0456">Lyase</keyword>
<protein>
    <recommendedName>
        <fullName evidence="2">3-isopropylmalate dehydratase small subunit</fullName>
    </recommendedName>
    <alternativeName>
        <fullName evidence="4">Alpha-IPM isomerase</fullName>
    </alternativeName>
    <alternativeName>
        <fullName evidence="5">Isopropylmalate isomerase</fullName>
    </alternativeName>
</protein>
<accession>A0ABN0XBL0</accession>
<organism evidence="7 8">
    <name type="scientific">Streptomyces blastmyceticus</name>
    <dbReference type="NCBI Taxonomy" id="68180"/>
    <lineage>
        <taxon>Bacteria</taxon>
        <taxon>Bacillati</taxon>
        <taxon>Actinomycetota</taxon>
        <taxon>Actinomycetes</taxon>
        <taxon>Kitasatosporales</taxon>
        <taxon>Streptomycetaceae</taxon>
        <taxon>Streptomyces</taxon>
    </lineage>
</organism>
<evidence type="ECO:0000256" key="5">
    <source>
        <dbReference type="ARBA" id="ARBA00033368"/>
    </source>
</evidence>
<comment type="similarity">
    <text evidence="1">Belongs to the LeuD family. LeuD type 2 subfamily.</text>
</comment>
<reference evidence="7 8" key="1">
    <citation type="journal article" date="2019" name="Int. J. Syst. Evol. Microbiol.">
        <title>The Global Catalogue of Microorganisms (GCM) 10K type strain sequencing project: providing services to taxonomists for standard genome sequencing and annotation.</title>
        <authorList>
            <consortium name="The Broad Institute Genomics Platform"/>
            <consortium name="The Broad Institute Genome Sequencing Center for Infectious Disease"/>
            <person name="Wu L."/>
            <person name="Ma J."/>
        </authorList>
    </citation>
    <scope>NUCLEOTIDE SEQUENCE [LARGE SCALE GENOMIC DNA]</scope>
    <source>
        <strain evidence="7 8">JCM 4565</strain>
    </source>
</reference>